<dbReference type="Proteomes" id="UP000824120">
    <property type="component" value="Chromosome 12"/>
</dbReference>
<accession>A0A9J5W610</accession>
<protein>
    <submittedName>
        <fullName evidence="1">Uncharacterized protein</fullName>
    </submittedName>
</protein>
<name>A0A9J5W610_SOLCO</name>
<dbReference type="AlphaFoldDB" id="A0A9J5W610"/>
<dbReference type="EMBL" id="JACXVP010000012">
    <property type="protein sequence ID" value="KAG5570664.1"/>
    <property type="molecule type" value="Genomic_DNA"/>
</dbReference>
<reference evidence="1 2" key="1">
    <citation type="submission" date="2020-09" db="EMBL/GenBank/DDBJ databases">
        <title>De no assembly of potato wild relative species, Solanum commersonii.</title>
        <authorList>
            <person name="Cho K."/>
        </authorList>
    </citation>
    <scope>NUCLEOTIDE SEQUENCE [LARGE SCALE GENOMIC DNA]</scope>
    <source>
        <strain evidence="1">LZ3.2</strain>
        <tissue evidence="1">Leaf</tissue>
    </source>
</reference>
<gene>
    <name evidence="1" type="ORF">H5410_060430</name>
</gene>
<organism evidence="1 2">
    <name type="scientific">Solanum commersonii</name>
    <name type="common">Commerson's wild potato</name>
    <name type="synonym">Commerson's nightshade</name>
    <dbReference type="NCBI Taxonomy" id="4109"/>
    <lineage>
        <taxon>Eukaryota</taxon>
        <taxon>Viridiplantae</taxon>
        <taxon>Streptophyta</taxon>
        <taxon>Embryophyta</taxon>
        <taxon>Tracheophyta</taxon>
        <taxon>Spermatophyta</taxon>
        <taxon>Magnoliopsida</taxon>
        <taxon>eudicotyledons</taxon>
        <taxon>Gunneridae</taxon>
        <taxon>Pentapetalae</taxon>
        <taxon>asterids</taxon>
        <taxon>lamiids</taxon>
        <taxon>Solanales</taxon>
        <taxon>Solanaceae</taxon>
        <taxon>Solanoideae</taxon>
        <taxon>Solaneae</taxon>
        <taxon>Solanum</taxon>
    </lineage>
</organism>
<evidence type="ECO:0000313" key="2">
    <source>
        <dbReference type="Proteomes" id="UP000824120"/>
    </source>
</evidence>
<sequence>MKTYEKVEKREMILLLENSDIQRREEPWKIFQKYLLNGLYFPGESYKTQKPSIKSSVITLRDINILGSSRLSQQEDISYLQQIEQICFFIEISIPWIHKWVPEVDFAEEQIPYLYRTYYNNFWDKLMKKDPQTKSIYGQELLDQIVATVKEYNKIPNKGIVTDDSTLVKNMARMISNNDEEEQNQMILDYLEEAGEDMHEAQQIEEEEPTDALYYS</sequence>
<keyword evidence="2" id="KW-1185">Reference proteome</keyword>
<proteinExistence type="predicted"/>
<evidence type="ECO:0000313" key="1">
    <source>
        <dbReference type="EMBL" id="KAG5570664.1"/>
    </source>
</evidence>
<comment type="caution">
    <text evidence="1">The sequence shown here is derived from an EMBL/GenBank/DDBJ whole genome shotgun (WGS) entry which is preliminary data.</text>
</comment>